<accession>A0A5C6B468</accession>
<sequence>MDGFVLVTMKHSPTITVVIVAYHGKRWLAECVRTLLDGCQMPIYLVLVDNDGENGIDALPLEDFQHTVLETPCPMGFAEANNFALNEIGLDSEYVCFLNQDTRSEAGWITACLECFERHSKLGAVTPLLMTYDGEQSEPNALACGRQSVEFCEAEAANDFGGRFFEVPEIPATAMIVRSDVLRQVGPFDPIFGSYYEDYDLCHRIREAGYSVGICTAGLVAHYCGSATTTENSNRRRMRQIIRNRAIYRCRTTGNHRLGTVGGQFFRTLPHHLCRGLFRTPSSQPVSTTLAAHWDMLCILRRLMSAKNDRAAWNAYLDEIGWHKDRMQQTSPPEFENTLAQ</sequence>
<reference evidence="1 2" key="1">
    <citation type="submission" date="2019-02" db="EMBL/GenBank/DDBJ databases">
        <title>Deep-cultivation of Planctomycetes and their phenomic and genomic characterization uncovers novel biology.</title>
        <authorList>
            <person name="Wiegand S."/>
            <person name="Jogler M."/>
            <person name="Boedeker C."/>
            <person name="Pinto D."/>
            <person name="Vollmers J."/>
            <person name="Rivas-Marin E."/>
            <person name="Kohn T."/>
            <person name="Peeters S.H."/>
            <person name="Heuer A."/>
            <person name="Rast P."/>
            <person name="Oberbeckmann S."/>
            <person name="Bunk B."/>
            <person name="Jeske O."/>
            <person name="Meyerdierks A."/>
            <person name="Storesund J.E."/>
            <person name="Kallscheuer N."/>
            <person name="Luecker S."/>
            <person name="Lage O.M."/>
            <person name="Pohl T."/>
            <person name="Merkel B.J."/>
            <person name="Hornburger P."/>
            <person name="Mueller R.-W."/>
            <person name="Bruemmer F."/>
            <person name="Labrenz M."/>
            <person name="Spormann A.M."/>
            <person name="Op Den Camp H."/>
            <person name="Overmann J."/>
            <person name="Amann R."/>
            <person name="Jetten M.S.M."/>
            <person name="Mascher T."/>
            <person name="Medema M.H."/>
            <person name="Devos D.P."/>
            <person name="Kaster A.-K."/>
            <person name="Ovreas L."/>
            <person name="Rohde M."/>
            <person name="Galperin M.Y."/>
            <person name="Jogler C."/>
        </authorList>
    </citation>
    <scope>NUCLEOTIDE SEQUENCE [LARGE SCALE GENOMIC DNA]</scope>
    <source>
        <strain evidence="1 2">CA54</strain>
    </source>
</reference>
<dbReference type="Pfam" id="PF13641">
    <property type="entry name" value="Glyco_tranf_2_3"/>
    <property type="match status" value="1"/>
</dbReference>
<dbReference type="PANTHER" id="PTHR43179">
    <property type="entry name" value="RHAMNOSYLTRANSFERASE WBBL"/>
    <property type="match status" value="1"/>
</dbReference>
<dbReference type="OrthoDB" id="2592041at2"/>
<evidence type="ECO:0000313" key="1">
    <source>
        <dbReference type="EMBL" id="TWU06963.1"/>
    </source>
</evidence>
<dbReference type="Proteomes" id="UP000320735">
    <property type="component" value="Unassembled WGS sequence"/>
</dbReference>
<organism evidence="1 2">
    <name type="scientific">Symmachiella macrocystis</name>
    <dbReference type="NCBI Taxonomy" id="2527985"/>
    <lineage>
        <taxon>Bacteria</taxon>
        <taxon>Pseudomonadati</taxon>
        <taxon>Planctomycetota</taxon>
        <taxon>Planctomycetia</taxon>
        <taxon>Planctomycetales</taxon>
        <taxon>Planctomycetaceae</taxon>
        <taxon>Symmachiella</taxon>
    </lineage>
</organism>
<keyword evidence="1" id="KW-0328">Glycosyltransferase</keyword>
<dbReference type="GO" id="GO:0102096">
    <property type="term" value="F:decaprenyl-N-acetyl-alpha-D-glucosaminyl-pyrophosphate:dTDP-alpha-L-rhamnose rhamnosyltransferase activity"/>
    <property type="evidence" value="ECO:0007669"/>
    <property type="project" value="UniProtKB-EC"/>
</dbReference>
<gene>
    <name evidence="1" type="primary">wbbL_3</name>
    <name evidence="1" type="ORF">CA54_53670</name>
</gene>
<keyword evidence="1" id="KW-0808">Transferase</keyword>
<dbReference type="AlphaFoldDB" id="A0A5C6B468"/>
<dbReference type="EC" id="2.4.1.289" evidence="1"/>
<dbReference type="EMBL" id="SJPP01000003">
    <property type="protein sequence ID" value="TWU06963.1"/>
    <property type="molecule type" value="Genomic_DNA"/>
</dbReference>
<proteinExistence type="predicted"/>
<dbReference type="SUPFAM" id="SSF53448">
    <property type="entry name" value="Nucleotide-diphospho-sugar transferases"/>
    <property type="match status" value="1"/>
</dbReference>
<name>A0A5C6B468_9PLAN</name>
<protein>
    <submittedName>
        <fullName evidence="1">N-acetylglucosaminyl-diphospho-decaprenol L-rhamnosyltransferase</fullName>
        <ecNumber evidence="1">2.4.1.289</ecNumber>
    </submittedName>
</protein>
<keyword evidence="2" id="KW-1185">Reference proteome</keyword>
<comment type="caution">
    <text evidence="1">The sequence shown here is derived from an EMBL/GenBank/DDBJ whole genome shotgun (WGS) entry which is preliminary data.</text>
</comment>
<evidence type="ECO:0000313" key="2">
    <source>
        <dbReference type="Proteomes" id="UP000320735"/>
    </source>
</evidence>
<dbReference type="InterPro" id="IPR029044">
    <property type="entry name" value="Nucleotide-diphossugar_trans"/>
</dbReference>
<dbReference type="Gene3D" id="3.90.550.10">
    <property type="entry name" value="Spore Coat Polysaccharide Biosynthesis Protein SpsA, Chain A"/>
    <property type="match status" value="1"/>
</dbReference>
<dbReference type="PANTHER" id="PTHR43179:SF7">
    <property type="entry name" value="RHAMNOSYLTRANSFERASE WBBL"/>
    <property type="match status" value="1"/>
</dbReference>